<evidence type="ECO:0000259" key="6">
    <source>
        <dbReference type="Pfam" id="PF00586"/>
    </source>
</evidence>
<feature type="non-terminal residue" evidence="8">
    <location>
        <position position="248"/>
    </location>
</feature>
<name>A0A0F9EHQ4_9ZZZZ</name>
<dbReference type="GO" id="GO:0005829">
    <property type="term" value="C:cytosol"/>
    <property type="evidence" value="ECO:0007669"/>
    <property type="project" value="TreeGrafter"/>
</dbReference>
<dbReference type="NCBIfam" id="TIGR00878">
    <property type="entry name" value="purM"/>
    <property type="match status" value="1"/>
</dbReference>
<dbReference type="PANTHER" id="PTHR10520:SF12">
    <property type="entry name" value="TRIFUNCTIONAL PURINE BIOSYNTHETIC PROTEIN ADENOSINE-3"/>
    <property type="match status" value="1"/>
</dbReference>
<dbReference type="EC" id="6.3.3.1" evidence="2"/>
<proteinExistence type="predicted"/>
<dbReference type="GO" id="GO:0004641">
    <property type="term" value="F:phosphoribosylformylglycinamidine cyclo-ligase activity"/>
    <property type="evidence" value="ECO:0007669"/>
    <property type="project" value="UniProtKB-EC"/>
</dbReference>
<dbReference type="GO" id="GO:0006189">
    <property type="term" value="P:'de novo' IMP biosynthetic process"/>
    <property type="evidence" value="ECO:0007669"/>
    <property type="project" value="UniProtKB-UniPathway"/>
</dbReference>
<dbReference type="InterPro" id="IPR010918">
    <property type="entry name" value="PurM-like_C_dom"/>
</dbReference>
<dbReference type="InterPro" id="IPR036921">
    <property type="entry name" value="PurM-like_N_sf"/>
</dbReference>
<evidence type="ECO:0000313" key="8">
    <source>
        <dbReference type="EMBL" id="KKL65791.1"/>
    </source>
</evidence>
<dbReference type="InterPro" id="IPR016188">
    <property type="entry name" value="PurM-like_N"/>
</dbReference>
<dbReference type="CDD" id="cd02196">
    <property type="entry name" value="PurM"/>
    <property type="match status" value="1"/>
</dbReference>
<keyword evidence="3" id="KW-0436">Ligase</keyword>
<evidence type="ECO:0000256" key="4">
    <source>
        <dbReference type="ARBA" id="ARBA00022741"/>
    </source>
</evidence>
<dbReference type="SUPFAM" id="SSF56042">
    <property type="entry name" value="PurM C-terminal domain-like"/>
    <property type="match status" value="1"/>
</dbReference>
<dbReference type="AlphaFoldDB" id="A0A0F9EHQ4"/>
<evidence type="ECO:0000256" key="5">
    <source>
        <dbReference type="ARBA" id="ARBA00022840"/>
    </source>
</evidence>
<dbReference type="GO" id="GO:0005524">
    <property type="term" value="F:ATP binding"/>
    <property type="evidence" value="ECO:0007669"/>
    <property type="project" value="UniProtKB-KW"/>
</dbReference>
<dbReference type="Gene3D" id="3.90.650.10">
    <property type="entry name" value="PurM-like C-terminal domain"/>
    <property type="match status" value="1"/>
</dbReference>
<sequence length="248" mass="26226">MSKEYTYRDAGVDIDEGERFIKLIGPVVKRTFRPEVLTGIGSFGSLFSLDTSKYIQPVLVSGTDGVGTKLKVAFKAGIHDTVGIDLVAMCVNDILTSGAEPLFFLDYFATGKLSAEDAAKVVEGIACGCEQAGAALVGGETAEMPGFYSEGEYDLSGFAVGVVERSAIVDGSTAADGDTIIGVASNGLHSNGYSLARKVYFEVMGMDVSTHVEDFGHTLGEELLRPTSIYVKPVLELLEKGINIKAMA</sequence>
<dbReference type="GO" id="GO:0046084">
    <property type="term" value="P:adenine biosynthetic process"/>
    <property type="evidence" value="ECO:0007669"/>
    <property type="project" value="TreeGrafter"/>
</dbReference>
<evidence type="ECO:0000259" key="7">
    <source>
        <dbReference type="Pfam" id="PF02769"/>
    </source>
</evidence>
<gene>
    <name evidence="8" type="ORF">LCGC14_2151430</name>
</gene>
<dbReference type="GO" id="GO:0004637">
    <property type="term" value="F:phosphoribosylamine-glycine ligase activity"/>
    <property type="evidence" value="ECO:0007669"/>
    <property type="project" value="TreeGrafter"/>
</dbReference>
<keyword evidence="4" id="KW-0547">Nucleotide-binding</keyword>
<accession>A0A0F9EHQ4</accession>
<keyword evidence="5" id="KW-0067">ATP-binding</keyword>
<organism evidence="8">
    <name type="scientific">marine sediment metagenome</name>
    <dbReference type="NCBI Taxonomy" id="412755"/>
    <lineage>
        <taxon>unclassified sequences</taxon>
        <taxon>metagenomes</taxon>
        <taxon>ecological metagenomes</taxon>
    </lineage>
</organism>
<dbReference type="Pfam" id="PF00586">
    <property type="entry name" value="AIRS"/>
    <property type="match status" value="1"/>
</dbReference>
<dbReference type="Gene3D" id="3.30.1330.10">
    <property type="entry name" value="PurM-like, N-terminal domain"/>
    <property type="match status" value="1"/>
</dbReference>
<dbReference type="SUPFAM" id="SSF55326">
    <property type="entry name" value="PurM N-terminal domain-like"/>
    <property type="match status" value="1"/>
</dbReference>
<dbReference type="InterPro" id="IPR036676">
    <property type="entry name" value="PurM-like_C_sf"/>
</dbReference>
<evidence type="ECO:0000256" key="3">
    <source>
        <dbReference type="ARBA" id="ARBA00022598"/>
    </source>
</evidence>
<reference evidence="8" key="1">
    <citation type="journal article" date="2015" name="Nature">
        <title>Complex archaea that bridge the gap between prokaryotes and eukaryotes.</title>
        <authorList>
            <person name="Spang A."/>
            <person name="Saw J.H."/>
            <person name="Jorgensen S.L."/>
            <person name="Zaremba-Niedzwiedzka K."/>
            <person name="Martijn J."/>
            <person name="Lind A.E."/>
            <person name="van Eijk R."/>
            <person name="Schleper C."/>
            <person name="Guy L."/>
            <person name="Ettema T.J."/>
        </authorList>
    </citation>
    <scope>NUCLEOTIDE SEQUENCE</scope>
</reference>
<dbReference type="UniPathway" id="UPA00074">
    <property type="reaction ID" value="UER00129"/>
</dbReference>
<comment type="caution">
    <text evidence="8">The sequence shown here is derived from an EMBL/GenBank/DDBJ whole genome shotgun (WGS) entry which is preliminary data.</text>
</comment>
<protein>
    <recommendedName>
        <fullName evidence="2">phosphoribosylformylglycinamidine cyclo-ligase</fullName>
        <ecNumber evidence="2">6.3.3.1</ecNumber>
    </recommendedName>
</protein>
<feature type="domain" description="PurM-like N-terminal" evidence="6">
    <location>
        <begin position="59"/>
        <end position="163"/>
    </location>
</feature>
<dbReference type="FunFam" id="3.30.1330.10:FF:000001">
    <property type="entry name" value="Phosphoribosylformylglycinamidine cyclo-ligase"/>
    <property type="match status" value="1"/>
</dbReference>
<dbReference type="PANTHER" id="PTHR10520">
    <property type="entry name" value="TRIFUNCTIONAL PURINE BIOSYNTHETIC PROTEIN ADENOSINE-3-RELATED"/>
    <property type="match status" value="1"/>
</dbReference>
<dbReference type="Pfam" id="PF02769">
    <property type="entry name" value="AIRS_C"/>
    <property type="match status" value="1"/>
</dbReference>
<dbReference type="EMBL" id="LAZR01027418">
    <property type="protein sequence ID" value="KKL65791.1"/>
    <property type="molecule type" value="Genomic_DNA"/>
</dbReference>
<evidence type="ECO:0000256" key="1">
    <source>
        <dbReference type="ARBA" id="ARBA00004686"/>
    </source>
</evidence>
<evidence type="ECO:0000256" key="2">
    <source>
        <dbReference type="ARBA" id="ARBA00013047"/>
    </source>
</evidence>
<dbReference type="InterPro" id="IPR004733">
    <property type="entry name" value="PurM_cligase"/>
</dbReference>
<comment type="pathway">
    <text evidence="1">Purine metabolism; IMP biosynthesis via de novo pathway; 5-amino-1-(5-phospho-D-ribosyl)imidazole from N(2)-formyl-N(1)-(5-phospho-D-ribosyl)glycinamide: step 2/2.</text>
</comment>
<feature type="domain" description="PurM-like C-terminal" evidence="7">
    <location>
        <begin position="176"/>
        <end position="248"/>
    </location>
</feature>